<accession>A0A0D3ENG5</accession>
<feature type="transmembrane region" description="Helical" evidence="1">
    <location>
        <begin position="7"/>
        <end position="29"/>
    </location>
</feature>
<dbReference type="EnsemblPlants" id="OBART01G14500.1">
    <property type="protein sequence ID" value="OBART01G14500.1"/>
    <property type="gene ID" value="OBART01G14500"/>
</dbReference>
<keyword evidence="3" id="KW-1185">Reference proteome</keyword>
<evidence type="ECO:0000256" key="1">
    <source>
        <dbReference type="SAM" id="Phobius"/>
    </source>
</evidence>
<feature type="transmembrane region" description="Helical" evidence="1">
    <location>
        <begin position="113"/>
        <end position="131"/>
    </location>
</feature>
<keyword evidence="1" id="KW-0472">Membrane</keyword>
<reference evidence="2" key="2">
    <citation type="submission" date="2015-03" db="UniProtKB">
        <authorList>
            <consortium name="EnsemblPlants"/>
        </authorList>
    </citation>
    <scope>IDENTIFICATION</scope>
</reference>
<keyword evidence="1" id="KW-0812">Transmembrane</keyword>
<protein>
    <submittedName>
        <fullName evidence="2">Uncharacterized protein</fullName>
    </submittedName>
</protein>
<dbReference type="eggNOG" id="ENOG502R3DB">
    <property type="taxonomic scope" value="Eukaryota"/>
</dbReference>
<dbReference type="PaxDb" id="65489-OBART01G14500.1"/>
<proteinExistence type="predicted"/>
<dbReference type="AlphaFoldDB" id="A0A0D3ENG5"/>
<reference evidence="2" key="1">
    <citation type="journal article" date="2009" name="Rice">
        <title>De Novo Next Generation Sequencing of Plant Genomes.</title>
        <authorList>
            <person name="Rounsley S."/>
            <person name="Marri P.R."/>
            <person name="Yu Y."/>
            <person name="He R."/>
            <person name="Sisneros N."/>
            <person name="Goicoechea J.L."/>
            <person name="Lee S.J."/>
            <person name="Angelova A."/>
            <person name="Kudrna D."/>
            <person name="Luo M."/>
            <person name="Affourtit J."/>
            <person name="Desany B."/>
            <person name="Knight J."/>
            <person name="Niazi F."/>
            <person name="Egholm M."/>
            <person name="Wing R.A."/>
        </authorList>
    </citation>
    <scope>NUCLEOTIDE SEQUENCE [LARGE SCALE GENOMIC DNA]</scope>
    <source>
        <strain evidence="2">cv. IRGC 105608</strain>
    </source>
</reference>
<keyword evidence="1" id="KW-1133">Transmembrane helix</keyword>
<organism evidence="2">
    <name type="scientific">Oryza barthii</name>
    <dbReference type="NCBI Taxonomy" id="65489"/>
    <lineage>
        <taxon>Eukaryota</taxon>
        <taxon>Viridiplantae</taxon>
        <taxon>Streptophyta</taxon>
        <taxon>Embryophyta</taxon>
        <taxon>Tracheophyta</taxon>
        <taxon>Spermatophyta</taxon>
        <taxon>Magnoliopsida</taxon>
        <taxon>Liliopsida</taxon>
        <taxon>Poales</taxon>
        <taxon>Poaceae</taxon>
        <taxon>BOP clade</taxon>
        <taxon>Oryzoideae</taxon>
        <taxon>Oryzeae</taxon>
        <taxon>Oryzinae</taxon>
        <taxon>Oryza</taxon>
    </lineage>
</organism>
<dbReference type="Proteomes" id="UP000026960">
    <property type="component" value="Chromosome 1"/>
</dbReference>
<feature type="transmembrane region" description="Helical" evidence="1">
    <location>
        <begin position="285"/>
        <end position="304"/>
    </location>
</feature>
<dbReference type="Gramene" id="OBART01G14500.1">
    <property type="protein sequence ID" value="OBART01G14500.1"/>
    <property type="gene ID" value="OBART01G14500"/>
</dbReference>
<evidence type="ECO:0000313" key="2">
    <source>
        <dbReference type="EnsemblPlants" id="OBART01G14500.1"/>
    </source>
</evidence>
<sequence>MELELVYLYPVTLVPAVVGRFSILASPLLKEFEEHNLQFTSIIPLFFFYSYISKFLSDLQGQPLPLVKLYARALHRFTSCSSSKSRASLRIYMDTAVVVVLSYLSLLKINLSYIWLAVFPTLTLAFIAALFNEELRGGRRAAVAEEDDGRRRKDHSLELKAMAVVPYWVLCAMGQFHGGDSFAVSQFLLFLGSTLGALALMAARLSQLAGAAPGLAPASELLRRATLVVMLVTAHAAAAELLGEATMALLCLPELAPALFWFTLHLDGESSPAATIDGIKSHRNVLSVLAAAAVASVAYLAAAMGERGLSVSTITMVSCGVSGLLVRCAVVVLGQWPGQAETAGSTAASLMEVVLVLKFWGNTLLAVAAMLLLLALLTAFRLCLQEPMFATVAKCFSDYIDKVPQMIV</sequence>
<feature type="transmembrane region" description="Helical" evidence="1">
    <location>
        <begin position="359"/>
        <end position="384"/>
    </location>
</feature>
<evidence type="ECO:0000313" key="3">
    <source>
        <dbReference type="Proteomes" id="UP000026960"/>
    </source>
</evidence>
<name>A0A0D3ENG5_9ORYZ</name>
<dbReference type="HOGENOM" id="CLU_054124_0_0_1"/>